<proteinExistence type="inferred from homology"/>
<dbReference type="Gene3D" id="3.50.30.50">
    <property type="entry name" value="Putative cyclase"/>
    <property type="match status" value="1"/>
</dbReference>
<name>A0A1S3D6L8_DIACI</name>
<dbReference type="OrthoDB" id="7108654at2759"/>
<dbReference type="PANTHER" id="PTHR31118">
    <property type="entry name" value="CYCLASE-LIKE PROTEIN 2"/>
    <property type="match status" value="1"/>
</dbReference>
<dbReference type="GeneID" id="103511661"/>
<dbReference type="GO" id="GO:0004061">
    <property type="term" value="F:arylformamidase activity"/>
    <property type="evidence" value="ECO:0007669"/>
    <property type="project" value="InterPro"/>
</dbReference>
<dbReference type="GO" id="GO:0019441">
    <property type="term" value="P:L-tryptophan catabolic process to kynurenine"/>
    <property type="evidence" value="ECO:0007669"/>
    <property type="project" value="InterPro"/>
</dbReference>
<dbReference type="PANTHER" id="PTHR31118:SF12">
    <property type="entry name" value="CYCLASE-LIKE PROTEIN 2"/>
    <property type="match status" value="1"/>
</dbReference>
<evidence type="ECO:0000313" key="3">
    <source>
        <dbReference type="RefSeq" id="XP_008474612.1"/>
    </source>
</evidence>
<keyword evidence="2" id="KW-1185">Reference proteome</keyword>
<gene>
    <name evidence="3" type="primary">LOC103511661</name>
</gene>
<protein>
    <submittedName>
        <fullName evidence="3">Uncharacterized protein LOC103511661 isoform X2</fullName>
    </submittedName>
</protein>
<reference evidence="3" key="1">
    <citation type="submission" date="2025-08" db="UniProtKB">
        <authorList>
            <consortium name="RefSeq"/>
        </authorList>
    </citation>
    <scope>IDENTIFICATION</scope>
</reference>
<dbReference type="AlphaFoldDB" id="A0A1S3D6L8"/>
<dbReference type="SUPFAM" id="SSF102198">
    <property type="entry name" value="Putative cyclase"/>
    <property type="match status" value="1"/>
</dbReference>
<dbReference type="InterPro" id="IPR037175">
    <property type="entry name" value="KFase_sf"/>
</dbReference>
<dbReference type="Proteomes" id="UP000079169">
    <property type="component" value="Unplaced"/>
</dbReference>
<comment type="similarity">
    <text evidence="1">Belongs to the Cyclase 1 superfamily.</text>
</comment>
<sequence length="287" mass="32011">MIFLVLTITAVVSAETIIATKSNFTKPIDLSYNLDEDTPGWFPDNHYARIKIIAGNSIPPDNAWYAENTFEAPEHIGTHLDAPYHFNKKGRKVADIPLETLFHVEGIHVDVTNEVHGEPKFVLDEHHLRRWTETYGKIESKSVLLINFGWANRYWNRSAYMGYNENSRNFPGISIPAARWIVENPNIVGVGVDTPSVDVGHSNTFDVHRILTGANVYLLENVALNNTYLPARGFQLVVMPMKLTHGTGAPTRIIASPYCIGGAGLAKVSKFAIFVMFVASLLKAHVR</sequence>
<dbReference type="Pfam" id="PF04199">
    <property type="entry name" value="Cyclase"/>
    <property type="match status" value="1"/>
</dbReference>
<organism evidence="2 3">
    <name type="scientific">Diaphorina citri</name>
    <name type="common">Asian citrus psyllid</name>
    <dbReference type="NCBI Taxonomy" id="121845"/>
    <lineage>
        <taxon>Eukaryota</taxon>
        <taxon>Metazoa</taxon>
        <taxon>Ecdysozoa</taxon>
        <taxon>Arthropoda</taxon>
        <taxon>Hexapoda</taxon>
        <taxon>Insecta</taxon>
        <taxon>Pterygota</taxon>
        <taxon>Neoptera</taxon>
        <taxon>Paraneoptera</taxon>
        <taxon>Hemiptera</taxon>
        <taxon>Sternorrhyncha</taxon>
        <taxon>Psylloidea</taxon>
        <taxon>Psyllidae</taxon>
        <taxon>Diaphorininae</taxon>
        <taxon>Diaphorina</taxon>
    </lineage>
</organism>
<accession>A0A1S3D6L8</accession>
<evidence type="ECO:0000313" key="2">
    <source>
        <dbReference type="Proteomes" id="UP000079169"/>
    </source>
</evidence>
<evidence type="ECO:0000256" key="1">
    <source>
        <dbReference type="ARBA" id="ARBA00007865"/>
    </source>
</evidence>
<dbReference type="InterPro" id="IPR007325">
    <property type="entry name" value="KFase/CYL"/>
</dbReference>
<dbReference type="RefSeq" id="XP_008474612.1">
    <property type="nucleotide sequence ID" value="XM_008476390.3"/>
</dbReference>